<evidence type="ECO:0000256" key="1">
    <source>
        <dbReference type="SAM" id="Phobius"/>
    </source>
</evidence>
<proteinExistence type="predicted"/>
<keyword evidence="3" id="KW-1185">Reference proteome</keyword>
<keyword evidence="1" id="KW-0472">Membrane</keyword>
<protein>
    <recommendedName>
        <fullName evidence="4">Ferric oxidoreductase domain-containing protein</fullName>
    </recommendedName>
</protein>
<comment type="caution">
    <text evidence="2">The sequence shown here is derived from an EMBL/GenBank/DDBJ whole genome shotgun (WGS) entry which is preliminary data.</text>
</comment>
<sequence>MGTGSSRLPLRRRTAARRATARRVRVPVRLLAGCVTVGGLGVLVGMSISMGWIGPAGTAVGHFLDFYGGVFTLVPLSLAVMIGLLATDRAILSPRHRIHAQSIHRALAFLAVSMLVVHVTSQVVEHRVGLAGALVPFGSGAAAVGFGTLACYSMIVAVASGIARGRFALTDRPWVWRALHLTAYAAWPLGIWHGLTAGRHPKTWVTASYALCFAAVVLALLARPFLRGRGTP</sequence>
<feature type="transmembrane region" description="Helical" evidence="1">
    <location>
        <begin position="66"/>
        <end position="86"/>
    </location>
</feature>
<dbReference type="RefSeq" id="WP_208257298.1">
    <property type="nucleotide sequence ID" value="NZ_JAGEOJ010000008.1"/>
</dbReference>
<accession>A0A939PG00</accession>
<dbReference type="AlphaFoldDB" id="A0A939PG00"/>
<feature type="transmembrane region" description="Helical" evidence="1">
    <location>
        <begin position="136"/>
        <end position="162"/>
    </location>
</feature>
<gene>
    <name evidence="2" type="ORF">J4573_20040</name>
</gene>
<feature type="transmembrane region" description="Helical" evidence="1">
    <location>
        <begin position="207"/>
        <end position="226"/>
    </location>
</feature>
<keyword evidence="1" id="KW-1133">Transmembrane helix</keyword>
<evidence type="ECO:0000313" key="3">
    <source>
        <dbReference type="Proteomes" id="UP000669179"/>
    </source>
</evidence>
<name>A0A939PG00_9ACTN</name>
<keyword evidence="1" id="KW-0812">Transmembrane</keyword>
<feature type="transmembrane region" description="Helical" evidence="1">
    <location>
        <begin position="106"/>
        <end position="124"/>
    </location>
</feature>
<evidence type="ECO:0008006" key="4">
    <source>
        <dbReference type="Google" id="ProtNLM"/>
    </source>
</evidence>
<evidence type="ECO:0000313" key="2">
    <source>
        <dbReference type="EMBL" id="MBO2449403.1"/>
    </source>
</evidence>
<feature type="transmembrane region" description="Helical" evidence="1">
    <location>
        <begin position="30"/>
        <end position="54"/>
    </location>
</feature>
<organism evidence="2 3">
    <name type="scientific">Actinomadura barringtoniae</name>
    <dbReference type="NCBI Taxonomy" id="1427535"/>
    <lineage>
        <taxon>Bacteria</taxon>
        <taxon>Bacillati</taxon>
        <taxon>Actinomycetota</taxon>
        <taxon>Actinomycetes</taxon>
        <taxon>Streptosporangiales</taxon>
        <taxon>Thermomonosporaceae</taxon>
        <taxon>Actinomadura</taxon>
    </lineage>
</organism>
<reference evidence="2" key="1">
    <citation type="submission" date="2021-03" db="EMBL/GenBank/DDBJ databases">
        <authorList>
            <person name="Kanchanasin P."/>
            <person name="Saeng-In P."/>
            <person name="Phongsopitanun W."/>
            <person name="Yuki M."/>
            <person name="Kudo T."/>
            <person name="Ohkuma M."/>
            <person name="Tanasupawat S."/>
        </authorList>
    </citation>
    <scope>NUCLEOTIDE SEQUENCE</scope>
    <source>
        <strain evidence="2">GKU 128</strain>
    </source>
</reference>
<dbReference type="EMBL" id="JAGEOJ010000008">
    <property type="protein sequence ID" value="MBO2449403.1"/>
    <property type="molecule type" value="Genomic_DNA"/>
</dbReference>
<feature type="transmembrane region" description="Helical" evidence="1">
    <location>
        <begin position="174"/>
        <end position="195"/>
    </location>
</feature>
<dbReference type="Proteomes" id="UP000669179">
    <property type="component" value="Unassembled WGS sequence"/>
</dbReference>